<dbReference type="PANTHER" id="PTHR35596">
    <property type="entry name" value="DUF2263 DOMAIN-CONTAINING PROTEIN"/>
    <property type="match status" value="1"/>
</dbReference>
<organism evidence="2 3">
    <name type="scientific">Parachlamydia acanthamoebae</name>
    <dbReference type="NCBI Taxonomy" id="83552"/>
    <lineage>
        <taxon>Bacteria</taxon>
        <taxon>Pseudomonadati</taxon>
        <taxon>Chlamydiota</taxon>
        <taxon>Chlamydiia</taxon>
        <taxon>Parachlamydiales</taxon>
        <taxon>Parachlamydiaceae</taxon>
        <taxon>Parachlamydia</taxon>
    </lineage>
</organism>
<dbReference type="Proteomes" id="UP000031307">
    <property type="component" value="Unassembled WGS sequence"/>
</dbReference>
<evidence type="ECO:0000313" key="2">
    <source>
        <dbReference type="EMBL" id="KIA78427.1"/>
    </source>
</evidence>
<comment type="caution">
    <text evidence="2">The sequence shown here is derived from an EMBL/GenBank/DDBJ whole genome shotgun (WGS) entry which is preliminary data.</text>
</comment>
<name>A0A0C1EBB7_9BACT</name>
<dbReference type="PATRIC" id="fig|83552.4.peg.355"/>
<dbReference type="AlphaFoldDB" id="A0A0C1EBB7"/>
<gene>
    <name evidence="2" type="ORF">DB43_DZ00140</name>
</gene>
<dbReference type="InterPro" id="IPR043472">
    <property type="entry name" value="Macro_dom-like"/>
</dbReference>
<proteinExistence type="predicted"/>
<accession>A0A0C1EBB7</accession>
<dbReference type="NCBIfam" id="TIGR02452">
    <property type="entry name" value="TIGR02452 family protein"/>
    <property type="match status" value="1"/>
</dbReference>
<sequence>MVSISSLGWNLETFKNTLDPLNNFELKAQKTIIKQHLAPKDLNILQRGLWALAKHSHVLRRFLFGVHVKKDVKLIKNMGAYLQRNPNPELLDSYKKTIEQFNLFLAGIGKNTFKKFEVQLPLSPFKKSEKALFDFLDSNKKNFGSTPHRQNLRIERIKHDFANSDSFNAFVDRMSAQPNPILKEKIGEIAQFLDKQMRGYKDPDQRSFPPILARNLQRNPDMYAKMPVAKNLRHSPLHCSKNRFTHLYDSISSIEHYKQEFFHAYPRKIQITNDFYLFDILDVQFQNLALRLTDSLSLNDLRNPTDTATLHLIRARNYAIATRDEIYWNGRLIPSHRQDLLLNKAQELETNLHSLTLWDWAGFSDDYFDHTPGPFATIIQVTQEDTQTAIQRLAQIVPDSRKIAWVNMANAHRTGGGFQKGDKAQEEMIITHCDAIGILAAVSGIESDGRMGYDDQWHIPPGGNYFHQTTFFTTDVLITCNSIVHAFADFRKQYPESEFSDFKAKRKDLLDIRSEEYVKRIKLDMRGVLRTAKEKQQEVLILSATGCGAFGHDPHAEAKAWKEVLNESEFRGHFKQVVFAIKHDTRNPKNFEAFNKAFS</sequence>
<dbReference type="InterPro" id="IPR019261">
    <property type="entry name" value="PARG_cat_microbial"/>
</dbReference>
<protein>
    <recommendedName>
        <fullName evidence="1">Microbial-type PARG catalytic domain-containing protein</fullName>
    </recommendedName>
</protein>
<dbReference type="PANTHER" id="PTHR35596:SF1">
    <property type="entry name" value="MICROBIAL-TYPE PARG CATALYTIC DOMAIN-CONTAINING PROTEIN"/>
    <property type="match status" value="1"/>
</dbReference>
<reference evidence="2 3" key="1">
    <citation type="journal article" date="2014" name="Mol. Biol. Evol.">
        <title>Massive expansion of Ubiquitination-related gene families within the Chlamydiae.</title>
        <authorList>
            <person name="Domman D."/>
            <person name="Collingro A."/>
            <person name="Lagkouvardos I."/>
            <person name="Gehre L."/>
            <person name="Weinmaier T."/>
            <person name="Rattei T."/>
            <person name="Subtil A."/>
            <person name="Horn M."/>
        </authorList>
    </citation>
    <scope>NUCLEOTIDE SEQUENCE [LARGE SCALE GENOMIC DNA]</scope>
    <source>
        <strain evidence="2 3">OEW1</strain>
    </source>
</reference>
<evidence type="ECO:0000259" key="1">
    <source>
        <dbReference type="Pfam" id="PF10021"/>
    </source>
</evidence>
<feature type="domain" description="Microbial-type PARG catalytic" evidence="1">
    <location>
        <begin position="375"/>
        <end position="430"/>
    </location>
</feature>
<dbReference type="Pfam" id="PF10021">
    <property type="entry name" value="PARG_cat_microb"/>
    <property type="match status" value="1"/>
</dbReference>
<dbReference type="EMBL" id="JSAM01000020">
    <property type="protein sequence ID" value="KIA78427.1"/>
    <property type="molecule type" value="Genomic_DNA"/>
</dbReference>
<dbReference type="InterPro" id="IPR012664">
    <property type="entry name" value="CHP02452"/>
</dbReference>
<dbReference type="Gene3D" id="3.40.220.10">
    <property type="entry name" value="Leucine Aminopeptidase, subunit E, domain 1"/>
    <property type="match status" value="1"/>
</dbReference>
<evidence type="ECO:0000313" key="3">
    <source>
        <dbReference type="Proteomes" id="UP000031307"/>
    </source>
</evidence>
<dbReference type="RefSeq" id="WP_039376422.1">
    <property type="nucleotide sequence ID" value="NZ_JSAM01000020.1"/>
</dbReference>